<keyword evidence="3" id="KW-1185">Reference proteome</keyword>
<feature type="compositionally biased region" description="Basic and acidic residues" evidence="1">
    <location>
        <begin position="1"/>
        <end position="11"/>
    </location>
</feature>
<dbReference type="RefSeq" id="XP_060327749.1">
    <property type="nucleotide sequence ID" value="XM_060469906.1"/>
</dbReference>
<feature type="compositionally biased region" description="Basic and acidic residues" evidence="1">
    <location>
        <begin position="55"/>
        <end position="67"/>
    </location>
</feature>
<organism evidence="2 3">
    <name type="scientific">Armillaria tabescens</name>
    <name type="common">Ringless honey mushroom</name>
    <name type="synonym">Agaricus tabescens</name>
    <dbReference type="NCBI Taxonomy" id="1929756"/>
    <lineage>
        <taxon>Eukaryota</taxon>
        <taxon>Fungi</taxon>
        <taxon>Dikarya</taxon>
        <taxon>Basidiomycota</taxon>
        <taxon>Agaricomycotina</taxon>
        <taxon>Agaricomycetes</taxon>
        <taxon>Agaricomycetidae</taxon>
        <taxon>Agaricales</taxon>
        <taxon>Marasmiineae</taxon>
        <taxon>Physalacriaceae</taxon>
        <taxon>Desarmillaria</taxon>
    </lineage>
</organism>
<reference evidence="2" key="1">
    <citation type="submission" date="2023-06" db="EMBL/GenBank/DDBJ databases">
        <authorList>
            <consortium name="Lawrence Berkeley National Laboratory"/>
            <person name="Ahrendt S."/>
            <person name="Sahu N."/>
            <person name="Indic B."/>
            <person name="Wong-Bajracharya J."/>
            <person name="Merenyi Z."/>
            <person name="Ke H.-M."/>
            <person name="Monk M."/>
            <person name="Kocsube S."/>
            <person name="Drula E."/>
            <person name="Lipzen A."/>
            <person name="Balint B."/>
            <person name="Henrissat B."/>
            <person name="Andreopoulos B."/>
            <person name="Martin F.M."/>
            <person name="Harder C.B."/>
            <person name="Rigling D."/>
            <person name="Ford K.L."/>
            <person name="Foster G.D."/>
            <person name="Pangilinan J."/>
            <person name="Papanicolaou A."/>
            <person name="Barry K."/>
            <person name="LaButti K."/>
            <person name="Viragh M."/>
            <person name="Koriabine M."/>
            <person name="Yan M."/>
            <person name="Riley R."/>
            <person name="Champramary S."/>
            <person name="Plett K.L."/>
            <person name="Tsai I.J."/>
            <person name="Slot J."/>
            <person name="Sipos G."/>
            <person name="Plett J."/>
            <person name="Nagy L.G."/>
            <person name="Grigoriev I.V."/>
        </authorList>
    </citation>
    <scope>NUCLEOTIDE SEQUENCE</scope>
    <source>
        <strain evidence="2">CCBAS 213</strain>
    </source>
</reference>
<accession>A0AA39MYJ3</accession>
<name>A0AA39MYJ3_ARMTA</name>
<protein>
    <submittedName>
        <fullName evidence="2">Uncharacterized protein</fullName>
    </submittedName>
</protein>
<sequence>MDDPSHPEEQRSQSQAQTPIEPHQSTSPIPREYSTDPAMYQYQASSTSLQSEQSQEAKKSLWGKAKEALSTSGMKKAGGSKTSLRTTEGRKKGLTPIQEMTGPGTRLVGQESMTLEIGMEDVAVGHPPQLPPGQLPTSPLDQEWLQLVREWREEYRLPGIQELGGYSPCDKVSLKKSPLQDPQGPRTRDAFWREIEFYNPNTAGAATSPGTITNLPEFEPSVPPRAFQVVESNFDTRDARFPAARAARLEQARAWEAHISEAEE</sequence>
<dbReference type="GeneID" id="85353454"/>
<dbReference type="AlphaFoldDB" id="A0AA39MYJ3"/>
<dbReference type="EMBL" id="JAUEPS010000033">
    <property type="protein sequence ID" value="KAK0451412.1"/>
    <property type="molecule type" value="Genomic_DNA"/>
</dbReference>
<evidence type="ECO:0000313" key="2">
    <source>
        <dbReference type="EMBL" id="KAK0451412.1"/>
    </source>
</evidence>
<proteinExistence type="predicted"/>
<feature type="compositionally biased region" description="Polar residues" evidence="1">
    <location>
        <begin position="12"/>
        <end position="28"/>
    </location>
</feature>
<evidence type="ECO:0000313" key="3">
    <source>
        <dbReference type="Proteomes" id="UP001175211"/>
    </source>
</evidence>
<feature type="region of interest" description="Disordered" evidence="1">
    <location>
        <begin position="1"/>
        <end position="107"/>
    </location>
</feature>
<evidence type="ECO:0000256" key="1">
    <source>
        <dbReference type="SAM" id="MobiDB-lite"/>
    </source>
</evidence>
<feature type="compositionally biased region" description="Low complexity" evidence="1">
    <location>
        <begin position="43"/>
        <end position="54"/>
    </location>
</feature>
<comment type="caution">
    <text evidence="2">The sequence shown here is derived from an EMBL/GenBank/DDBJ whole genome shotgun (WGS) entry which is preliminary data.</text>
</comment>
<dbReference type="Proteomes" id="UP001175211">
    <property type="component" value="Unassembled WGS sequence"/>
</dbReference>
<gene>
    <name evidence="2" type="ORF">EV420DRAFT_1482515</name>
</gene>